<organism evidence="7 8">
    <name type="scientific">Tropicimonas omnivorans</name>
    <dbReference type="NCBI Taxonomy" id="3075590"/>
    <lineage>
        <taxon>Bacteria</taxon>
        <taxon>Pseudomonadati</taxon>
        <taxon>Pseudomonadota</taxon>
        <taxon>Alphaproteobacteria</taxon>
        <taxon>Rhodobacterales</taxon>
        <taxon>Roseobacteraceae</taxon>
        <taxon>Tropicimonas</taxon>
    </lineage>
</organism>
<dbReference type="Proteomes" id="UP001265259">
    <property type="component" value="Unassembled WGS sequence"/>
</dbReference>
<dbReference type="Pfam" id="PF00005">
    <property type="entry name" value="ABC_tran"/>
    <property type="match status" value="1"/>
</dbReference>
<dbReference type="RefSeq" id="WP_311689378.1">
    <property type="nucleotide sequence ID" value="NZ_JAVRHL010000001.1"/>
</dbReference>
<dbReference type="Gene3D" id="3.40.50.300">
    <property type="entry name" value="P-loop containing nucleotide triphosphate hydrolases"/>
    <property type="match status" value="1"/>
</dbReference>
<evidence type="ECO:0000313" key="7">
    <source>
        <dbReference type="EMBL" id="MDT0681605.1"/>
    </source>
</evidence>
<evidence type="ECO:0000313" key="8">
    <source>
        <dbReference type="Proteomes" id="UP001265259"/>
    </source>
</evidence>
<name>A0ABU3DD12_9RHOB</name>
<evidence type="ECO:0000256" key="3">
    <source>
        <dbReference type="ARBA" id="ARBA00022448"/>
    </source>
</evidence>
<dbReference type="SMART" id="SM00382">
    <property type="entry name" value="AAA"/>
    <property type="match status" value="1"/>
</dbReference>
<dbReference type="InterPro" id="IPR013563">
    <property type="entry name" value="Oligopep_ABC_C"/>
</dbReference>
<dbReference type="GO" id="GO:0005524">
    <property type="term" value="F:ATP binding"/>
    <property type="evidence" value="ECO:0007669"/>
    <property type="project" value="UniProtKB-KW"/>
</dbReference>
<evidence type="ECO:0000256" key="5">
    <source>
        <dbReference type="ARBA" id="ARBA00022840"/>
    </source>
</evidence>
<comment type="caution">
    <text evidence="7">The sequence shown here is derived from an EMBL/GenBank/DDBJ whole genome shotgun (WGS) entry which is preliminary data.</text>
</comment>
<evidence type="ECO:0000256" key="4">
    <source>
        <dbReference type="ARBA" id="ARBA00022741"/>
    </source>
</evidence>
<evidence type="ECO:0000256" key="1">
    <source>
        <dbReference type="ARBA" id="ARBA00004417"/>
    </source>
</evidence>
<keyword evidence="8" id="KW-1185">Reference proteome</keyword>
<feature type="domain" description="ABC transporter" evidence="6">
    <location>
        <begin position="7"/>
        <end position="256"/>
    </location>
</feature>
<accession>A0ABU3DD12</accession>
<comment type="similarity">
    <text evidence="2">Belongs to the ABC transporter superfamily.</text>
</comment>
<proteinExistence type="inferred from homology"/>
<evidence type="ECO:0000256" key="2">
    <source>
        <dbReference type="ARBA" id="ARBA00005417"/>
    </source>
</evidence>
<keyword evidence="5 7" id="KW-0067">ATP-binding</keyword>
<dbReference type="PROSITE" id="PS00211">
    <property type="entry name" value="ABC_TRANSPORTER_1"/>
    <property type="match status" value="1"/>
</dbReference>
<dbReference type="SUPFAM" id="SSF52540">
    <property type="entry name" value="P-loop containing nucleoside triphosphate hydrolases"/>
    <property type="match status" value="1"/>
</dbReference>
<dbReference type="PROSITE" id="PS50893">
    <property type="entry name" value="ABC_TRANSPORTER_2"/>
    <property type="match status" value="1"/>
</dbReference>
<keyword evidence="4" id="KW-0547">Nucleotide-binding</keyword>
<dbReference type="CDD" id="cd03257">
    <property type="entry name" value="ABC_NikE_OppD_transporters"/>
    <property type="match status" value="1"/>
</dbReference>
<dbReference type="NCBIfam" id="TIGR01727">
    <property type="entry name" value="oligo_HPY"/>
    <property type="match status" value="1"/>
</dbReference>
<protein>
    <submittedName>
        <fullName evidence="7">Dipeptide ABC transporter ATP-binding protein</fullName>
    </submittedName>
</protein>
<dbReference type="Pfam" id="PF08352">
    <property type="entry name" value="oligo_HPY"/>
    <property type="match status" value="1"/>
</dbReference>
<sequence length="370" mass="40423">MKGDVLLRAKALRKHFTIGGGFLGGGKVVQAVDRIDLEIREGETLSIVGESGCGKSTLARLLLRLIEPTDGEVLLEGRDLTKFGRSEMRRARRDLQMVFQDPFASLNPRATIRDILTEPLRLHGIGTAAERRSRVDDLLRMVGLSPDHARRYPHEFSGGQRQRIGIARALSLNPRLIVADEPVSALDVSVQAQVINLLKDLQEELGLAYLVIAHDLTVVRHISDTVAVMYLGRIVEIAPAEELYRAPRHPYTQALLSAIPVADPAHVASEVRLEGDLPSPVTPPSGCHFHTRCPFATPECAADVPEARDLGGGHRVLCRRLDEIPAFEMPQDTAVAGPETAYARRLAALEAATARRQAQRREGDATAPAS</sequence>
<dbReference type="InterPro" id="IPR050319">
    <property type="entry name" value="ABC_transp_ATP-bind"/>
</dbReference>
<dbReference type="PANTHER" id="PTHR43776:SF7">
    <property type="entry name" value="D,D-DIPEPTIDE TRANSPORT ATP-BINDING PROTEIN DDPF-RELATED"/>
    <property type="match status" value="1"/>
</dbReference>
<dbReference type="NCBIfam" id="NF008453">
    <property type="entry name" value="PRK11308.1"/>
    <property type="match status" value="1"/>
</dbReference>
<dbReference type="InterPro" id="IPR003439">
    <property type="entry name" value="ABC_transporter-like_ATP-bd"/>
</dbReference>
<dbReference type="InterPro" id="IPR003593">
    <property type="entry name" value="AAA+_ATPase"/>
</dbReference>
<evidence type="ECO:0000259" key="6">
    <source>
        <dbReference type="PROSITE" id="PS50893"/>
    </source>
</evidence>
<gene>
    <name evidence="7" type="ORF">RM543_02825</name>
</gene>
<keyword evidence="3" id="KW-0813">Transport</keyword>
<reference evidence="7 8" key="1">
    <citation type="submission" date="2023-09" db="EMBL/GenBank/DDBJ databases">
        <authorList>
            <person name="Rey-Velasco X."/>
        </authorList>
    </citation>
    <scope>NUCLEOTIDE SEQUENCE [LARGE SCALE GENOMIC DNA]</scope>
    <source>
        <strain evidence="7 8">F158</strain>
    </source>
</reference>
<comment type="subcellular location">
    <subcellularLocation>
        <location evidence="1">Cell inner membrane</location>
        <topology evidence="1">Peripheral membrane protein</topology>
    </subcellularLocation>
</comment>
<dbReference type="PANTHER" id="PTHR43776">
    <property type="entry name" value="TRANSPORT ATP-BINDING PROTEIN"/>
    <property type="match status" value="1"/>
</dbReference>
<dbReference type="InterPro" id="IPR017871">
    <property type="entry name" value="ABC_transporter-like_CS"/>
</dbReference>
<dbReference type="EMBL" id="JAVRHL010000001">
    <property type="protein sequence ID" value="MDT0681605.1"/>
    <property type="molecule type" value="Genomic_DNA"/>
</dbReference>
<dbReference type="InterPro" id="IPR027417">
    <property type="entry name" value="P-loop_NTPase"/>
</dbReference>